<dbReference type="InterPro" id="IPR027417">
    <property type="entry name" value="P-loop_NTPase"/>
</dbReference>
<dbReference type="GO" id="GO:0005524">
    <property type="term" value="F:ATP binding"/>
    <property type="evidence" value="ECO:0007669"/>
    <property type="project" value="UniProtKB-KW"/>
</dbReference>
<dbReference type="SUPFAM" id="SSF52540">
    <property type="entry name" value="P-loop containing nucleoside triphosphate hydrolases"/>
    <property type="match status" value="1"/>
</dbReference>
<dbReference type="RefSeq" id="WP_189211109.1">
    <property type="nucleotide sequence ID" value="NZ_BMRB01000002.1"/>
</dbReference>
<evidence type="ECO:0000313" key="1">
    <source>
        <dbReference type="EMBL" id="GGS34461.1"/>
    </source>
</evidence>
<keyword evidence="1" id="KW-0547">Nucleotide-binding</keyword>
<comment type="caution">
    <text evidence="1">The sequence shown here is derived from an EMBL/GenBank/DDBJ whole genome shotgun (WGS) entry which is preliminary data.</text>
</comment>
<dbReference type="Gene3D" id="3.40.50.300">
    <property type="entry name" value="P-loop containing nucleotide triphosphate hydrolases"/>
    <property type="match status" value="1"/>
</dbReference>
<reference evidence="1" key="1">
    <citation type="journal article" date="2014" name="Int. J. Syst. Evol. Microbiol.">
        <title>Complete genome sequence of Corynebacterium casei LMG S-19264T (=DSM 44701T), isolated from a smear-ripened cheese.</title>
        <authorList>
            <consortium name="US DOE Joint Genome Institute (JGI-PGF)"/>
            <person name="Walter F."/>
            <person name="Albersmeier A."/>
            <person name="Kalinowski J."/>
            <person name="Ruckert C."/>
        </authorList>
    </citation>
    <scope>NUCLEOTIDE SEQUENCE</scope>
    <source>
        <strain evidence="1">JCM 3276</strain>
    </source>
</reference>
<dbReference type="AlphaFoldDB" id="A0A918GGI8"/>
<sequence>MEMRADAVAVAGMLAATSLRVGSGQLAVVAGEPGDGHTAFGLAITGRLRPTSGTVTGVEPRRAAVVDAPGVSEPEGKLRTADVIAEALALAGRRADADEIARGHGLDPRARFEAAPAEARTALLTDLAAADLLVLDSPDRHSGDPQAWWPTALRHARRGRAVVVLCGGAAARLLPITPALLGETEQPEPLETR</sequence>
<keyword evidence="2" id="KW-1185">Reference proteome</keyword>
<dbReference type="Proteomes" id="UP000660680">
    <property type="component" value="Unassembled WGS sequence"/>
</dbReference>
<organism evidence="1 2">
    <name type="scientific">Actinokineospora fastidiosa</name>
    <dbReference type="NCBI Taxonomy" id="1816"/>
    <lineage>
        <taxon>Bacteria</taxon>
        <taxon>Bacillati</taxon>
        <taxon>Actinomycetota</taxon>
        <taxon>Actinomycetes</taxon>
        <taxon>Pseudonocardiales</taxon>
        <taxon>Pseudonocardiaceae</taxon>
        <taxon>Actinokineospora</taxon>
    </lineage>
</organism>
<dbReference type="EMBL" id="BMRB01000002">
    <property type="protein sequence ID" value="GGS34461.1"/>
    <property type="molecule type" value="Genomic_DNA"/>
</dbReference>
<accession>A0A918GGI8</accession>
<reference evidence="1" key="2">
    <citation type="submission" date="2020-09" db="EMBL/GenBank/DDBJ databases">
        <authorList>
            <person name="Sun Q."/>
            <person name="Ohkuma M."/>
        </authorList>
    </citation>
    <scope>NUCLEOTIDE SEQUENCE</scope>
    <source>
        <strain evidence="1">JCM 3276</strain>
    </source>
</reference>
<name>A0A918GGI8_9PSEU</name>
<evidence type="ECO:0000313" key="2">
    <source>
        <dbReference type="Proteomes" id="UP000660680"/>
    </source>
</evidence>
<proteinExistence type="predicted"/>
<keyword evidence="1" id="KW-0067">ATP-binding</keyword>
<protein>
    <submittedName>
        <fullName evidence="1">ABC transporter ATP-binding protein</fullName>
    </submittedName>
</protein>
<gene>
    <name evidence="1" type="ORF">GCM10010171_31120</name>
</gene>